<keyword evidence="1" id="KW-0812">Transmembrane</keyword>
<evidence type="ECO:0000313" key="2">
    <source>
        <dbReference type="EMBL" id="QXF33942.1"/>
    </source>
</evidence>
<evidence type="ECO:0000256" key="1">
    <source>
        <dbReference type="SAM" id="Phobius"/>
    </source>
</evidence>
<feature type="transmembrane region" description="Helical" evidence="1">
    <location>
        <begin position="6"/>
        <end position="32"/>
    </location>
</feature>
<accession>A0ABX8LTU2</accession>
<keyword evidence="1" id="KW-1133">Transmembrane helix</keyword>
<organism evidence="2 3">
    <name type="scientific">Photorhabdus akhurstii</name>
    <dbReference type="NCBI Taxonomy" id="171438"/>
    <lineage>
        <taxon>Bacteria</taxon>
        <taxon>Pseudomonadati</taxon>
        <taxon>Pseudomonadota</taxon>
        <taxon>Gammaproteobacteria</taxon>
        <taxon>Enterobacterales</taxon>
        <taxon>Morganellaceae</taxon>
        <taxon>Photorhabdus</taxon>
    </lineage>
</organism>
<keyword evidence="3" id="KW-1185">Reference proteome</keyword>
<reference evidence="2 3" key="1">
    <citation type="submission" date="2017-03" db="EMBL/GenBank/DDBJ databases">
        <title>Genome comparison of Photorhabdus luminescens strain 0813-124 phase variants.</title>
        <authorList>
            <person name="Chien C.-C."/>
            <person name="Chen W.-J."/>
            <person name="Shih M.-C."/>
            <person name="Hsieh F.-C."/>
        </authorList>
    </citation>
    <scope>NUCLEOTIDE SEQUENCE [LARGE SCALE GENOMIC DNA]</scope>
    <source>
        <strain evidence="2 3">0813-124 phase II</strain>
    </source>
</reference>
<dbReference type="EMBL" id="CP020335">
    <property type="protein sequence ID" value="QXF33942.1"/>
    <property type="molecule type" value="Genomic_DNA"/>
</dbReference>
<gene>
    <name evidence="2" type="ORF">B0X70_12905</name>
</gene>
<evidence type="ECO:0000313" key="3">
    <source>
        <dbReference type="Proteomes" id="UP000693715"/>
    </source>
</evidence>
<keyword evidence="1" id="KW-0472">Membrane</keyword>
<proteinExistence type="predicted"/>
<protein>
    <submittedName>
        <fullName evidence="2">Uncharacterized protein</fullName>
    </submittedName>
</protein>
<feature type="transmembrane region" description="Helical" evidence="1">
    <location>
        <begin position="52"/>
        <end position="74"/>
    </location>
</feature>
<sequence>MRLDVISFGFWGSALLVYLLILFYTWPIIVMLDVSAICRIKKSIKDKKYWRASFLIFAAVLMSGSLIFFLMIWIRPYG</sequence>
<name>A0ABX8LTU2_9GAMM</name>
<dbReference type="Proteomes" id="UP000693715">
    <property type="component" value="Chromosome"/>
</dbReference>